<dbReference type="CDD" id="cd06529">
    <property type="entry name" value="S24_LexA-like"/>
    <property type="match status" value="1"/>
</dbReference>
<proteinExistence type="inferred from homology"/>
<comment type="similarity">
    <text evidence="1 7">Belongs to the peptidase S24 family.</text>
</comment>
<name>A0A9X2Q1H9_9BACT</name>
<dbReference type="GO" id="GO:0016787">
    <property type="term" value="F:hydrolase activity"/>
    <property type="evidence" value="ECO:0007669"/>
    <property type="project" value="UniProtKB-KW"/>
</dbReference>
<keyword evidence="5" id="KW-0234">DNA repair</keyword>
<evidence type="ECO:0000256" key="2">
    <source>
        <dbReference type="ARBA" id="ARBA00022763"/>
    </source>
</evidence>
<evidence type="ECO:0000313" key="10">
    <source>
        <dbReference type="Proteomes" id="UP001155057"/>
    </source>
</evidence>
<evidence type="ECO:0000256" key="4">
    <source>
        <dbReference type="ARBA" id="ARBA00022813"/>
    </source>
</evidence>
<dbReference type="Pfam" id="PF00717">
    <property type="entry name" value="Peptidase_S24"/>
    <property type="match status" value="1"/>
</dbReference>
<evidence type="ECO:0000256" key="3">
    <source>
        <dbReference type="ARBA" id="ARBA00022801"/>
    </source>
</evidence>
<sequence length="154" mass="16726">MPRSDTTGPDHRLVATRTYGARSGKETFRPLFQSRVPAGFPSPADDHVETTLDLSTALIQNEEATFFVRVAGSSMTEAGIHDGDILVVDRSIEPDAGSVVVAALDGELTVKRYEVRSGSHYLVPEADGYDPIPVRDGQELVVWGVVRHVVHEVS</sequence>
<keyword evidence="4 7" id="KW-0068">Autocatalytic cleavage</keyword>
<keyword evidence="6" id="KW-0742">SOS response</keyword>
<organism evidence="9 10">
    <name type="scientific">Salinibacter ruber</name>
    <dbReference type="NCBI Taxonomy" id="146919"/>
    <lineage>
        <taxon>Bacteria</taxon>
        <taxon>Pseudomonadati</taxon>
        <taxon>Rhodothermota</taxon>
        <taxon>Rhodothermia</taxon>
        <taxon>Rhodothermales</taxon>
        <taxon>Salinibacteraceae</taxon>
        <taxon>Salinibacter</taxon>
    </lineage>
</organism>
<dbReference type="InterPro" id="IPR006197">
    <property type="entry name" value="Peptidase_S24_LexA"/>
</dbReference>
<evidence type="ECO:0000256" key="6">
    <source>
        <dbReference type="ARBA" id="ARBA00023236"/>
    </source>
</evidence>
<evidence type="ECO:0000256" key="5">
    <source>
        <dbReference type="ARBA" id="ARBA00023204"/>
    </source>
</evidence>
<reference evidence="9" key="1">
    <citation type="submission" date="2022-08" db="EMBL/GenBank/DDBJ databases">
        <title>Genomic Encyclopedia of Type Strains, Phase V (KMG-V): Genome sequencing to study the core and pangenomes of soil and plant-associated prokaryotes.</title>
        <authorList>
            <person name="Whitman W."/>
        </authorList>
    </citation>
    <scope>NUCLEOTIDE SEQUENCE</scope>
    <source>
        <strain evidence="9">SP3049</strain>
    </source>
</reference>
<dbReference type="GO" id="GO:0009432">
    <property type="term" value="P:SOS response"/>
    <property type="evidence" value="ECO:0007669"/>
    <property type="project" value="UniProtKB-KW"/>
</dbReference>
<dbReference type="NCBIfam" id="NF007621">
    <property type="entry name" value="PRK10276.1"/>
    <property type="match status" value="1"/>
</dbReference>
<evidence type="ECO:0000259" key="8">
    <source>
        <dbReference type="Pfam" id="PF00717"/>
    </source>
</evidence>
<dbReference type="Gene3D" id="2.10.109.10">
    <property type="entry name" value="Umud Fragment, subunit A"/>
    <property type="match status" value="1"/>
</dbReference>
<evidence type="ECO:0000313" key="9">
    <source>
        <dbReference type="EMBL" id="MCS3709789.1"/>
    </source>
</evidence>
<dbReference type="Proteomes" id="UP001155057">
    <property type="component" value="Unassembled WGS sequence"/>
</dbReference>
<dbReference type="InterPro" id="IPR036286">
    <property type="entry name" value="LexA/Signal_pep-like_sf"/>
</dbReference>
<dbReference type="AlphaFoldDB" id="A0A9X2Q1H9"/>
<protein>
    <submittedName>
        <fullName evidence="9">DNA polymerase V</fullName>
        <ecNumber evidence="9">3.4.21.-</ecNumber>
    </submittedName>
</protein>
<keyword evidence="3 7" id="KW-0378">Hydrolase</keyword>
<dbReference type="RefSeq" id="WP_259123638.1">
    <property type="nucleotide sequence ID" value="NZ_JANTZO010000005.1"/>
</dbReference>
<feature type="domain" description="Peptidase S24/S26A/S26B/S26C" evidence="8">
    <location>
        <begin position="30"/>
        <end position="146"/>
    </location>
</feature>
<dbReference type="GO" id="GO:0003677">
    <property type="term" value="F:DNA binding"/>
    <property type="evidence" value="ECO:0007669"/>
    <property type="project" value="InterPro"/>
</dbReference>
<dbReference type="PANTHER" id="PTHR33516:SF2">
    <property type="entry name" value="LEXA REPRESSOR-RELATED"/>
    <property type="match status" value="1"/>
</dbReference>
<dbReference type="GO" id="GO:0006355">
    <property type="term" value="P:regulation of DNA-templated transcription"/>
    <property type="evidence" value="ECO:0007669"/>
    <property type="project" value="InterPro"/>
</dbReference>
<dbReference type="InterPro" id="IPR050077">
    <property type="entry name" value="LexA_repressor"/>
</dbReference>
<keyword evidence="2" id="KW-0227">DNA damage</keyword>
<dbReference type="PANTHER" id="PTHR33516">
    <property type="entry name" value="LEXA REPRESSOR"/>
    <property type="match status" value="1"/>
</dbReference>
<dbReference type="SUPFAM" id="SSF51306">
    <property type="entry name" value="LexA/Signal peptidase"/>
    <property type="match status" value="1"/>
</dbReference>
<dbReference type="InterPro" id="IPR039418">
    <property type="entry name" value="LexA-like"/>
</dbReference>
<evidence type="ECO:0000256" key="1">
    <source>
        <dbReference type="ARBA" id="ARBA00007484"/>
    </source>
</evidence>
<gene>
    <name evidence="9" type="ORF">GGP61_001393</name>
</gene>
<accession>A0A9X2Q1H9</accession>
<dbReference type="InterPro" id="IPR015927">
    <property type="entry name" value="Peptidase_S24_S26A/B/C"/>
</dbReference>
<dbReference type="EMBL" id="JANUAE010000004">
    <property type="protein sequence ID" value="MCS3709789.1"/>
    <property type="molecule type" value="Genomic_DNA"/>
</dbReference>
<dbReference type="GO" id="GO:0006281">
    <property type="term" value="P:DNA repair"/>
    <property type="evidence" value="ECO:0007669"/>
    <property type="project" value="UniProtKB-KW"/>
</dbReference>
<comment type="caution">
    <text evidence="9">The sequence shown here is derived from an EMBL/GenBank/DDBJ whole genome shotgun (WGS) entry which is preliminary data.</text>
</comment>
<dbReference type="PRINTS" id="PR00726">
    <property type="entry name" value="LEXASERPTASE"/>
</dbReference>
<dbReference type="EC" id="3.4.21.-" evidence="9"/>
<evidence type="ECO:0000256" key="7">
    <source>
        <dbReference type="RuleBase" id="RU003991"/>
    </source>
</evidence>